<dbReference type="InterPro" id="IPR036188">
    <property type="entry name" value="FAD/NAD-bd_sf"/>
</dbReference>
<evidence type="ECO:0000256" key="8">
    <source>
        <dbReference type="ARBA" id="ARBA00022827"/>
    </source>
</evidence>
<dbReference type="InterPro" id="IPR037099">
    <property type="entry name" value="Fum_R/Succ_DH_flav-like_C_sf"/>
</dbReference>
<dbReference type="SUPFAM" id="SSF51905">
    <property type="entry name" value="FAD/NAD(P)-binding domain"/>
    <property type="match status" value="1"/>
</dbReference>
<comment type="caution">
    <text evidence="14">The sequence shown here is derived from an EMBL/GenBank/DDBJ whole genome shotgun (WGS) entry which is preliminary data.</text>
</comment>
<accession>A0ABS5MQ26</accession>
<reference evidence="14 15" key="1">
    <citation type="submission" date="2021-05" db="EMBL/GenBank/DDBJ databases">
        <title>Staphylococcus fleurettii isolated from lake water in First Nation community in Manitoba, Canada.</title>
        <authorList>
            <person name="Bashar S."/>
            <person name="Murdock A."/>
            <person name="Patidar R."/>
            <person name="Golding G."/>
            <person name="Farenhorst A."/>
            <person name="Kumar A."/>
        </authorList>
    </citation>
    <scope>NUCLEOTIDE SEQUENCE [LARGE SCALE GENOMIC DNA]</scope>
    <source>
        <strain evidence="14 15">SF002</strain>
    </source>
</reference>
<dbReference type="SUPFAM" id="SSF46977">
    <property type="entry name" value="Succinate dehydrogenase/fumarate reductase flavoprotein C-terminal domain"/>
    <property type="match status" value="1"/>
</dbReference>
<comment type="cofactor">
    <cofactor evidence="1">
        <name>FAD</name>
        <dbReference type="ChEBI" id="CHEBI:57692"/>
    </cofactor>
</comment>
<dbReference type="Pfam" id="PF02910">
    <property type="entry name" value="Succ_DH_flav_C"/>
    <property type="match status" value="1"/>
</dbReference>
<dbReference type="EC" id="1.4.3.16" evidence="4"/>
<dbReference type="InterPro" id="IPR015939">
    <property type="entry name" value="Fum_Rdtase/Succ_DH_flav-like_C"/>
</dbReference>
<evidence type="ECO:0000256" key="1">
    <source>
        <dbReference type="ARBA" id="ARBA00001974"/>
    </source>
</evidence>
<dbReference type="RefSeq" id="WP_203154074.1">
    <property type="nucleotide sequence ID" value="NZ_JAEPSA010000018.1"/>
</dbReference>
<evidence type="ECO:0000256" key="3">
    <source>
        <dbReference type="ARBA" id="ARBA00008562"/>
    </source>
</evidence>
<keyword evidence="9" id="KW-0560">Oxidoreductase</keyword>
<keyword evidence="15" id="KW-1185">Reference proteome</keyword>
<evidence type="ECO:0000256" key="7">
    <source>
        <dbReference type="ARBA" id="ARBA00022642"/>
    </source>
</evidence>
<gene>
    <name evidence="14" type="ORF">JJQ58_09715</name>
</gene>
<comment type="pathway">
    <text evidence="2">Cofactor biosynthesis; NAD(+) biosynthesis; iminoaspartate from L-aspartate (oxidase route): step 1/1.</text>
</comment>
<comment type="similarity">
    <text evidence="3">Belongs to the FAD-dependent oxidoreductase 2 family. NadB subfamily.</text>
</comment>
<keyword evidence="6" id="KW-0285">Flavoprotein</keyword>
<evidence type="ECO:0000256" key="2">
    <source>
        <dbReference type="ARBA" id="ARBA00004950"/>
    </source>
</evidence>
<dbReference type="InterPro" id="IPR027477">
    <property type="entry name" value="Succ_DH/fumarate_Rdtase_cat_sf"/>
</dbReference>
<dbReference type="SUPFAM" id="SSF56425">
    <property type="entry name" value="Succinate dehydrogenase/fumarate reductase flavoprotein, catalytic domain"/>
    <property type="match status" value="1"/>
</dbReference>
<feature type="domain" description="FAD-dependent oxidoreductase 2 FAD-binding" evidence="12">
    <location>
        <begin position="4"/>
        <end position="372"/>
    </location>
</feature>
<dbReference type="Gene3D" id="3.50.50.60">
    <property type="entry name" value="FAD/NAD(P)-binding domain"/>
    <property type="match status" value="1"/>
</dbReference>
<name>A0ABS5MQ26_9STAP</name>
<keyword evidence="8" id="KW-0274">FAD</keyword>
<evidence type="ECO:0000256" key="10">
    <source>
        <dbReference type="ARBA" id="ARBA00030386"/>
    </source>
</evidence>
<dbReference type="InterPro" id="IPR003953">
    <property type="entry name" value="FAD-dep_OxRdtase_2_FAD-bd"/>
</dbReference>
<keyword evidence="7" id="KW-0662">Pyridine nucleotide biosynthesis</keyword>
<dbReference type="PANTHER" id="PTHR42716">
    <property type="entry name" value="L-ASPARTATE OXIDASE"/>
    <property type="match status" value="1"/>
</dbReference>
<evidence type="ECO:0000256" key="6">
    <source>
        <dbReference type="ARBA" id="ARBA00022630"/>
    </source>
</evidence>
<dbReference type="Gene3D" id="3.90.700.10">
    <property type="entry name" value="Succinate dehydrogenase/fumarate reductase flavoprotein, catalytic domain"/>
    <property type="match status" value="1"/>
</dbReference>
<feature type="domain" description="Fumarate reductase/succinate dehydrogenase flavoprotein-like C-terminal" evidence="13">
    <location>
        <begin position="424"/>
        <end position="491"/>
    </location>
</feature>
<dbReference type="Pfam" id="PF00890">
    <property type="entry name" value="FAD_binding_2"/>
    <property type="match status" value="1"/>
</dbReference>
<protein>
    <recommendedName>
        <fullName evidence="5">L-aspartate oxidase</fullName>
        <ecNumber evidence="4">1.4.3.16</ecNumber>
    </recommendedName>
    <alternativeName>
        <fullName evidence="10">Quinolinate synthase B</fullName>
    </alternativeName>
</protein>
<dbReference type="EMBL" id="JAGXBM010000016">
    <property type="protein sequence ID" value="MBS3697742.1"/>
    <property type="molecule type" value="Genomic_DNA"/>
</dbReference>
<evidence type="ECO:0000256" key="9">
    <source>
        <dbReference type="ARBA" id="ARBA00023002"/>
    </source>
</evidence>
<evidence type="ECO:0000256" key="4">
    <source>
        <dbReference type="ARBA" id="ARBA00012173"/>
    </source>
</evidence>
<sequence length="524" mass="58938">MKKVIIIGSGIAALSAIRSLNEHTEIYCITKDKLNTHNSSLAQGGICFSKFEDDDGLSHIQDTYIAGNKLGDMTVIEPIIQHSHEIIQQMIEEGLTFDKLVDKHNLDFAIEGAHSKPRILHIGGDQTGAYLTKYLIEQLSSKDLTIYEETEVVDLLRDDSNEICGVLALDKHGNKTEFLAHDVILATGGYSNLYPTNSNASTTISSGHIIAYHHQLPLRHIEMIQFHPTLLGTKSDTYGLVSEAVRGHGGFLVNEFGKAFMKNIHPLGSLAPRDVTSRAIFQQQTEGHQCFINIEHIEHFSTRFPTIYQNVMSHFPNEYHNHLIPVTPGAHYTMGGVETDIYGRTDEQHFYVIGEASNTNFHGANRLASNSLLEGLVMGHLCSQAINQSSIRDIHMTNSQSLSIPKMNTQEVERIRQLSSEVLGIERNGHDMTQYLNDIQLCLKNSTVTTQWSKDDWQRYVAIKTLEMVCLSALNRNESRGVHFRTDYPNVQQTLQHTDIEILMEDIFHAKQVARTRKTQTILP</sequence>
<evidence type="ECO:0000313" key="14">
    <source>
        <dbReference type="EMBL" id="MBS3697742.1"/>
    </source>
</evidence>
<evidence type="ECO:0000256" key="11">
    <source>
        <dbReference type="ARBA" id="ARBA00048305"/>
    </source>
</evidence>
<evidence type="ECO:0000259" key="12">
    <source>
        <dbReference type="Pfam" id="PF00890"/>
    </source>
</evidence>
<dbReference type="PANTHER" id="PTHR42716:SF2">
    <property type="entry name" value="L-ASPARTATE OXIDASE, CHLOROPLASTIC"/>
    <property type="match status" value="1"/>
</dbReference>
<evidence type="ECO:0000259" key="13">
    <source>
        <dbReference type="Pfam" id="PF02910"/>
    </source>
</evidence>
<dbReference type="Proteomes" id="UP000681586">
    <property type="component" value="Unassembled WGS sequence"/>
</dbReference>
<evidence type="ECO:0000313" key="15">
    <source>
        <dbReference type="Proteomes" id="UP000681586"/>
    </source>
</evidence>
<evidence type="ECO:0000256" key="5">
    <source>
        <dbReference type="ARBA" id="ARBA00021901"/>
    </source>
</evidence>
<organism evidence="14 15">
    <name type="scientific">Mammaliicoccus fleurettii</name>
    <dbReference type="NCBI Taxonomy" id="150056"/>
    <lineage>
        <taxon>Bacteria</taxon>
        <taxon>Bacillati</taxon>
        <taxon>Bacillota</taxon>
        <taxon>Bacilli</taxon>
        <taxon>Bacillales</taxon>
        <taxon>Staphylococcaceae</taxon>
        <taxon>Mammaliicoccus</taxon>
    </lineage>
</organism>
<comment type="catalytic activity">
    <reaction evidence="11">
        <text>L-aspartate + O2 = iminosuccinate + H2O2</text>
        <dbReference type="Rhea" id="RHEA:25876"/>
        <dbReference type="ChEBI" id="CHEBI:15379"/>
        <dbReference type="ChEBI" id="CHEBI:16240"/>
        <dbReference type="ChEBI" id="CHEBI:29991"/>
        <dbReference type="ChEBI" id="CHEBI:77875"/>
        <dbReference type="EC" id="1.4.3.16"/>
    </reaction>
    <physiologicalReaction direction="left-to-right" evidence="11">
        <dbReference type="Rhea" id="RHEA:25877"/>
    </physiologicalReaction>
</comment>
<dbReference type="Gene3D" id="1.20.58.100">
    <property type="entry name" value="Fumarate reductase/succinate dehydrogenase flavoprotein-like, C-terminal domain"/>
    <property type="match status" value="1"/>
</dbReference>
<dbReference type="InterPro" id="IPR005288">
    <property type="entry name" value="NadB"/>
</dbReference>
<proteinExistence type="inferred from homology"/>